<keyword evidence="3" id="KW-1185">Reference proteome</keyword>
<proteinExistence type="predicted"/>
<keyword evidence="1" id="KW-0472">Membrane</keyword>
<evidence type="ECO:0000313" key="2">
    <source>
        <dbReference type="EMBL" id="KHN71470.1"/>
    </source>
</evidence>
<dbReference type="AlphaFoldDB" id="A0A0B2URC2"/>
<feature type="transmembrane region" description="Helical" evidence="1">
    <location>
        <begin position="43"/>
        <end position="68"/>
    </location>
</feature>
<gene>
    <name evidence="2" type="ORF">Tcan_02240</name>
</gene>
<dbReference type="EMBL" id="JPKZ01022127">
    <property type="protein sequence ID" value="KHN71470.1"/>
    <property type="molecule type" value="Genomic_DNA"/>
</dbReference>
<reference evidence="2 3" key="1">
    <citation type="submission" date="2014-11" db="EMBL/GenBank/DDBJ databases">
        <title>Genetic blueprint of the zoonotic pathogen Toxocara canis.</title>
        <authorList>
            <person name="Zhu X.-Q."/>
            <person name="Korhonen P.K."/>
            <person name="Cai H."/>
            <person name="Young N.D."/>
            <person name="Nejsum P."/>
            <person name="von Samson-Himmelstjerna G."/>
            <person name="Boag P.R."/>
            <person name="Tan P."/>
            <person name="Li Q."/>
            <person name="Min J."/>
            <person name="Yang Y."/>
            <person name="Wang X."/>
            <person name="Fang X."/>
            <person name="Hall R.S."/>
            <person name="Hofmann A."/>
            <person name="Sternberg P.W."/>
            <person name="Jex A.R."/>
            <person name="Gasser R.B."/>
        </authorList>
    </citation>
    <scope>NUCLEOTIDE SEQUENCE [LARGE SCALE GENOMIC DNA]</scope>
    <source>
        <strain evidence="2">PN_DK_2014</strain>
    </source>
</reference>
<dbReference type="STRING" id="6265.A0A0B2URC2"/>
<evidence type="ECO:0000256" key="1">
    <source>
        <dbReference type="SAM" id="Phobius"/>
    </source>
</evidence>
<keyword evidence="1" id="KW-0812">Transmembrane</keyword>
<feature type="non-terminal residue" evidence="2">
    <location>
        <position position="1"/>
    </location>
</feature>
<name>A0A0B2URC2_TOXCA</name>
<evidence type="ECO:0008006" key="4">
    <source>
        <dbReference type="Google" id="ProtNLM"/>
    </source>
</evidence>
<dbReference type="OrthoDB" id="5820127at2759"/>
<accession>A0A0B2URC2</accession>
<feature type="transmembrane region" description="Helical" evidence="1">
    <location>
        <begin position="12"/>
        <end position="37"/>
    </location>
</feature>
<dbReference type="Proteomes" id="UP000031036">
    <property type="component" value="Unassembled WGS sequence"/>
</dbReference>
<evidence type="ECO:0000313" key="3">
    <source>
        <dbReference type="Proteomes" id="UP000031036"/>
    </source>
</evidence>
<dbReference type="Pfam" id="PF10320">
    <property type="entry name" value="7TM_GPCR_Srsx"/>
    <property type="match status" value="1"/>
</dbReference>
<dbReference type="SUPFAM" id="SSF81321">
    <property type="entry name" value="Family A G protein-coupled receptor-like"/>
    <property type="match status" value="1"/>
</dbReference>
<dbReference type="InterPro" id="IPR019424">
    <property type="entry name" value="7TM_GPCR_Srsx"/>
</dbReference>
<keyword evidence="1" id="KW-1133">Transmembrane helix</keyword>
<sequence>SSWAKKLIKTLTLIVSFIIFGWLAGLLTFSATLIVRMDSVSTFYAIMTAGLFVNISVSCNFFLLYSICADYRIAFRRQLCLKRSTSTVLSVAQSVNVIHVNKDTNAAAISSIPVIDAADNHVQT</sequence>
<organism evidence="2 3">
    <name type="scientific">Toxocara canis</name>
    <name type="common">Canine roundworm</name>
    <dbReference type="NCBI Taxonomy" id="6265"/>
    <lineage>
        <taxon>Eukaryota</taxon>
        <taxon>Metazoa</taxon>
        <taxon>Ecdysozoa</taxon>
        <taxon>Nematoda</taxon>
        <taxon>Chromadorea</taxon>
        <taxon>Rhabditida</taxon>
        <taxon>Spirurina</taxon>
        <taxon>Ascaridomorpha</taxon>
        <taxon>Ascaridoidea</taxon>
        <taxon>Toxocaridae</taxon>
        <taxon>Toxocara</taxon>
    </lineage>
</organism>
<comment type="caution">
    <text evidence="2">The sequence shown here is derived from an EMBL/GenBank/DDBJ whole genome shotgun (WGS) entry which is preliminary data.</text>
</comment>
<protein>
    <recommendedName>
        <fullName evidence="4">G_PROTEIN_RECEP_F1_2 domain-containing protein</fullName>
    </recommendedName>
</protein>